<evidence type="ECO:0000313" key="2">
    <source>
        <dbReference type="Proteomes" id="UP000789572"/>
    </source>
</evidence>
<proteinExistence type="predicted"/>
<sequence length="81" mass="9150">TTSAVIENTLLAIRYMSGIIYTPVIWLAQFYNELYDRYEPVVVNNVAAIAGTVDNAVVAVGDAMMEWVKREQELREAIRGR</sequence>
<keyword evidence="2" id="KW-1185">Reference proteome</keyword>
<organism evidence="1 2">
    <name type="scientific">Paraglomus occultum</name>
    <dbReference type="NCBI Taxonomy" id="144539"/>
    <lineage>
        <taxon>Eukaryota</taxon>
        <taxon>Fungi</taxon>
        <taxon>Fungi incertae sedis</taxon>
        <taxon>Mucoromycota</taxon>
        <taxon>Glomeromycotina</taxon>
        <taxon>Glomeromycetes</taxon>
        <taxon>Paraglomerales</taxon>
        <taxon>Paraglomeraceae</taxon>
        <taxon>Paraglomus</taxon>
    </lineage>
</organism>
<dbReference type="AlphaFoldDB" id="A0A9N9AAE7"/>
<dbReference type="EMBL" id="CAJVPJ010000429">
    <property type="protein sequence ID" value="CAG8523598.1"/>
    <property type="molecule type" value="Genomic_DNA"/>
</dbReference>
<accession>A0A9N9AAE7</accession>
<name>A0A9N9AAE7_9GLOM</name>
<dbReference type="Proteomes" id="UP000789572">
    <property type="component" value="Unassembled WGS sequence"/>
</dbReference>
<gene>
    <name evidence="1" type="ORF">POCULU_LOCUS3704</name>
</gene>
<comment type="caution">
    <text evidence="1">The sequence shown here is derived from an EMBL/GenBank/DDBJ whole genome shotgun (WGS) entry which is preliminary data.</text>
</comment>
<protein>
    <submittedName>
        <fullName evidence="1">4513_t:CDS:1</fullName>
    </submittedName>
</protein>
<dbReference type="OrthoDB" id="2408558at2759"/>
<evidence type="ECO:0000313" key="1">
    <source>
        <dbReference type="EMBL" id="CAG8523598.1"/>
    </source>
</evidence>
<reference evidence="1" key="1">
    <citation type="submission" date="2021-06" db="EMBL/GenBank/DDBJ databases">
        <authorList>
            <person name="Kallberg Y."/>
            <person name="Tangrot J."/>
            <person name="Rosling A."/>
        </authorList>
    </citation>
    <scope>NUCLEOTIDE SEQUENCE</scope>
    <source>
        <strain evidence="1">IA702</strain>
    </source>
</reference>
<feature type="non-terminal residue" evidence="1">
    <location>
        <position position="1"/>
    </location>
</feature>